<accession>A0A0V0H820</accession>
<name>A0A0V0H820_SOLCH</name>
<reference evidence="1" key="1">
    <citation type="submission" date="2015-12" db="EMBL/GenBank/DDBJ databases">
        <title>Gene expression during late stages of embryo sac development: a critical building block for successful pollen-pistil interactions.</title>
        <authorList>
            <person name="Liu Y."/>
            <person name="Joly V."/>
            <person name="Sabar M."/>
            <person name="Matton D.P."/>
        </authorList>
    </citation>
    <scope>NUCLEOTIDE SEQUENCE</scope>
</reference>
<protein>
    <submittedName>
        <fullName evidence="1">Putative ovule protein</fullName>
    </submittedName>
</protein>
<organism evidence="1">
    <name type="scientific">Solanum chacoense</name>
    <name type="common">Chaco potato</name>
    <dbReference type="NCBI Taxonomy" id="4108"/>
    <lineage>
        <taxon>Eukaryota</taxon>
        <taxon>Viridiplantae</taxon>
        <taxon>Streptophyta</taxon>
        <taxon>Embryophyta</taxon>
        <taxon>Tracheophyta</taxon>
        <taxon>Spermatophyta</taxon>
        <taxon>Magnoliopsida</taxon>
        <taxon>eudicotyledons</taxon>
        <taxon>Gunneridae</taxon>
        <taxon>Pentapetalae</taxon>
        <taxon>asterids</taxon>
        <taxon>lamiids</taxon>
        <taxon>Solanales</taxon>
        <taxon>Solanaceae</taxon>
        <taxon>Solanoideae</taxon>
        <taxon>Solaneae</taxon>
        <taxon>Solanum</taxon>
    </lineage>
</organism>
<evidence type="ECO:0000313" key="1">
    <source>
        <dbReference type="EMBL" id="JAP16151.1"/>
    </source>
</evidence>
<dbReference type="AlphaFoldDB" id="A0A0V0H820"/>
<sequence>MMPLQPVLVPLSKLPYKHIVILNSISKWTHRALRSTDVSSWPLLRNLFFCRFKIWKSKCSSMSVEVISEGAKTAL</sequence>
<proteinExistence type="predicted"/>
<dbReference type="EMBL" id="GEDG01024207">
    <property type="protein sequence ID" value="JAP16151.1"/>
    <property type="molecule type" value="Transcribed_RNA"/>
</dbReference>